<dbReference type="Proteomes" id="UP000593577">
    <property type="component" value="Unassembled WGS sequence"/>
</dbReference>
<evidence type="ECO:0000313" key="1">
    <source>
        <dbReference type="EMBL" id="MBA0699302.1"/>
    </source>
</evidence>
<evidence type="ECO:0000313" key="2">
    <source>
        <dbReference type="Proteomes" id="UP000593577"/>
    </source>
</evidence>
<comment type="caution">
    <text evidence="1">The sequence shown here is derived from an EMBL/GenBank/DDBJ whole genome shotgun (WGS) entry which is preliminary data.</text>
</comment>
<sequence length="43" mass="5112">MILSCLIMRFSTVTMLIITLAQESRLLFKIPWMAWYTPLHNLD</sequence>
<name>A0A7J8YIU4_GOSAI</name>
<gene>
    <name evidence="1" type="ORF">Goari_000950</name>
</gene>
<protein>
    <submittedName>
        <fullName evidence="1">Uncharacterized protein</fullName>
    </submittedName>
</protein>
<proteinExistence type="predicted"/>
<organism evidence="1 2">
    <name type="scientific">Gossypium aridum</name>
    <name type="common">American cotton</name>
    <name type="synonym">Erioxylum aridum</name>
    <dbReference type="NCBI Taxonomy" id="34290"/>
    <lineage>
        <taxon>Eukaryota</taxon>
        <taxon>Viridiplantae</taxon>
        <taxon>Streptophyta</taxon>
        <taxon>Embryophyta</taxon>
        <taxon>Tracheophyta</taxon>
        <taxon>Spermatophyta</taxon>
        <taxon>Magnoliopsida</taxon>
        <taxon>eudicotyledons</taxon>
        <taxon>Gunneridae</taxon>
        <taxon>Pentapetalae</taxon>
        <taxon>rosids</taxon>
        <taxon>malvids</taxon>
        <taxon>Malvales</taxon>
        <taxon>Malvaceae</taxon>
        <taxon>Malvoideae</taxon>
        <taxon>Gossypium</taxon>
    </lineage>
</organism>
<keyword evidence="2" id="KW-1185">Reference proteome</keyword>
<accession>A0A7J8YIU4</accession>
<reference evidence="1 2" key="1">
    <citation type="journal article" date="2019" name="Genome Biol. Evol.">
        <title>Insights into the evolution of the New World diploid cottons (Gossypium, subgenus Houzingenia) based on genome sequencing.</title>
        <authorList>
            <person name="Grover C.E."/>
            <person name="Arick M.A. 2nd"/>
            <person name="Thrash A."/>
            <person name="Conover J.L."/>
            <person name="Sanders W.S."/>
            <person name="Peterson D.G."/>
            <person name="Frelichowski J.E."/>
            <person name="Scheffler J.A."/>
            <person name="Scheffler B.E."/>
            <person name="Wendel J.F."/>
        </authorList>
    </citation>
    <scope>NUCLEOTIDE SEQUENCE [LARGE SCALE GENOMIC DNA]</scope>
    <source>
        <strain evidence="1">185</strain>
        <tissue evidence="1">Leaf</tissue>
    </source>
</reference>
<dbReference type="EMBL" id="JABFAA010000013">
    <property type="protein sequence ID" value="MBA0699302.1"/>
    <property type="molecule type" value="Genomic_DNA"/>
</dbReference>
<dbReference type="AlphaFoldDB" id="A0A7J8YIU4"/>